<keyword evidence="3" id="KW-1185">Reference proteome</keyword>
<reference evidence="2 3" key="1">
    <citation type="submission" date="2019-05" db="EMBL/GenBank/DDBJ databases">
        <title>Another draft genome of Portunus trituberculatus and its Hox gene families provides insights of decapod evolution.</title>
        <authorList>
            <person name="Jeong J.-H."/>
            <person name="Song I."/>
            <person name="Kim S."/>
            <person name="Choi T."/>
            <person name="Kim D."/>
            <person name="Ryu S."/>
            <person name="Kim W."/>
        </authorList>
    </citation>
    <scope>NUCLEOTIDE SEQUENCE [LARGE SCALE GENOMIC DNA]</scope>
    <source>
        <tissue evidence="2">Muscle</tissue>
    </source>
</reference>
<feature type="compositionally biased region" description="Low complexity" evidence="1">
    <location>
        <begin position="51"/>
        <end position="62"/>
    </location>
</feature>
<comment type="caution">
    <text evidence="2">The sequence shown here is derived from an EMBL/GenBank/DDBJ whole genome shotgun (WGS) entry which is preliminary data.</text>
</comment>
<dbReference type="Proteomes" id="UP000324222">
    <property type="component" value="Unassembled WGS sequence"/>
</dbReference>
<sequence length="62" mass="6200">MVDTRPNSERDPTSGRCGCNGTLGRGGRVGRGGTTGRGVRGRGNEGAAKGTTTTVATTIPPL</sequence>
<feature type="compositionally biased region" description="Gly residues" evidence="1">
    <location>
        <begin position="21"/>
        <end position="38"/>
    </location>
</feature>
<dbReference type="AlphaFoldDB" id="A0A5B7HYS4"/>
<evidence type="ECO:0000313" key="2">
    <source>
        <dbReference type="EMBL" id="MPC75143.1"/>
    </source>
</evidence>
<feature type="compositionally biased region" description="Basic and acidic residues" evidence="1">
    <location>
        <begin position="1"/>
        <end position="13"/>
    </location>
</feature>
<name>A0A5B7HYS4_PORTR</name>
<organism evidence="2 3">
    <name type="scientific">Portunus trituberculatus</name>
    <name type="common">Swimming crab</name>
    <name type="synonym">Neptunus trituberculatus</name>
    <dbReference type="NCBI Taxonomy" id="210409"/>
    <lineage>
        <taxon>Eukaryota</taxon>
        <taxon>Metazoa</taxon>
        <taxon>Ecdysozoa</taxon>
        <taxon>Arthropoda</taxon>
        <taxon>Crustacea</taxon>
        <taxon>Multicrustacea</taxon>
        <taxon>Malacostraca</taxon>
        <taxon>Eumalacostraca</taxon>
        <taxon>Eucarida</taxon>
        <taxon>Decapoda</taxon>
        <taxon>Pleocyemata</taxon>
        <taxon>Brachyura</taxon>
        <taxon>Eubrachyura</taxon>
        <taxon>Portunoidea</taxon>
        <taxon>Portunidae</taxon>
        <taxon>Portuninae</taxon>
        <taxon>Portunus</taxon>
    </lineage>
</organism>
<evidence type="ECO:0000313" key="3">
    <source>
        <dbReference type="Proteomes" id="UP000324222"/>
    </source>
</evidence>
<protein>
    <submittedName>
        <fullName evidence="2">Uncharacterized protein</fullName>
    </submittedName>
</protein>
<accession>A0A5B7HYS4</accession>
<gene>
    <name evidence="2" type="ORF">E2C01_069527</name>
</gene>
<dbReference type="EMBL" id="VSRR010040471">
    <property type="protein sequence ID" value="MPC75143.1"/>
    <property type="molecule type" value="Genomic_DNA"/>
</dbReference>
<proteinExistence type="predicted"/>
<feature type="region of interest" description="Disordered" evidence="1">
    <location>
        <begin position="1"/>
        <end position="62"/>
    </location>
</feature>
<evidence type="ECO:0000256" key="1">
    <source>
        <dbReference type="SAM" id="MobiDB-lite"/>
    </source>
</evidence>